<keyword evidence="18" id="KW-0808">Transferase</keyword>
<keyword evidence="11 15" id="KW-1133">Transmembrane helix</keyword>
<evidence type="ECO:0000256" key="6">
    <source>
        <dbReference type="ARBA" id="ARBA00022670"/>
    </source>
</evidence>
<dbReference type="EC" id="2.4.1.129" evidence="18"/>
<dbReference type="AlphaFoldDB" id="C6E6H0"/>
<dbReference type="Pfam" id="PF03717">
    <property type="entry name" value="PBP_dimer"/>
    <property type="match status" value="1"/>
</dbReference>
<dbReference type="GO" id="GO:0005886">
    <property type="term" value="C:plasma membrane"/>
    <property type="evidence" value="ECO:0007669"/>
    <property type="project" value="UniProtKB-SubCell"/>
</dbReference>
<dbReference type="Gene3D" id="3.90.1310.10">
    <property type="entry name" value="Penicillin-binding protein 2a (Domain 2)"/>
    <property type="match status" value="1"/>
</dbReference>
<sequence>MKHNILPEDDGGGRRIIGLSFGAFAIFFLLLSRLWYLQVVNADDLLNQSENNRLRFVPVAAPRGAILDRNGKVLVSNTPSFSVAVIPQDVKDKEQLIDNLARYLNLDRNEIETKWNKGQGRAKYYPLVVASGITRDQMEFLEENRLSLSGVNIEMKPIRAYANGTLASHLLGYLGEVNEEELNSEKYQEYNAGDYIGKSGIERAWESYLHGTDGGRQIEVDARGRFLRTVAETGSSVGNTVVLTVDLNIQRAAEEAMGDMAGAVVAMDVNTGEILAFSSNPDYDPALFTGRMPPDIWKQYLEDERHPLENKALKGMYPPGSTFKIITAIAGLEEGLIDENTTVECSGSHKFGNSTFRCWEHKGHGTVNLKRSLRESCDVYYYKLAERLGVNRIAAYAKRFGLGAPMGIGLENEKGGIIPTDGWKLKRFGKKWYAGETLPVGIGQGYVLTTPVQLASMIATVANEGKIYRPQLVKRVVDADGKVLKEFSPQVTGTTGLKPETYRLVKEGLFAVVNEPRGTGAMSRLWEVKVAGKTGSSQVVKLRDSKGGTPYKFRDHALFVAFAPYDKPEIAVAVVVEHGEHGGSAAAPVSGRVLRAYFEGKGVIKKPVPKVKPQQEGEAVAEPDGAAAPQAPEAAPATENRSGNSDR</sequence>
<keyword evidence="12 15" id="KW-0472">Membrane</keyword>
<dbReference type="Gene3D" id="3.30.1390.30">
    <property type="entry name" value="Penicillin-binding protein 2a, domain 3"/>
    <property type="match status" value="1"/>
</dbReference>
<evidence type="ECO:0000256" key="9">
    <source>
        <dbReference type="ARBA" id="ARBA00022960"/>
    </source>
</evidence>
<dbReference type="GO" id="GO:0009252">
    <property type="term" value="P:peptidoglycan biosynthetic process"/>
    <property type="evidence" value="ECO:0007669"/>
    <property type="project" value="UniProtKB-KW"/>
</dbReference>
<evidence type="ECO:0000256" key="11">
    <source>
        <dbReference type="ARBA" id="ARBA00022989"/>
    </source>
</evidence>
<evidence type="ECO:0000256" key="8">
    <source>
        <dbReference type="ARBA" id="ARBA00022801"/>
    </source>
</evidence>
<feature type="domain" description="Penicillin-binding protein dimerisation" evidence="17">
    <location>
        <begin position="59"/>
        <end position="230"/>
    </location>
</feature>
<protein>
    <submittedName>
        <fullName evidence="18">Penicillin-binding protein 2</fullName>
        <ecNumber evidence="18">2.4.1.129</ecNumber>
    </submittedName>
</protein>
<dbReference type="GO" id="GO:0071555">
    <property type="term" value="P:cell wall organization"/>
    <property type="evidence" value="ECO:0007669"/>
    <property type="project" value="UniProtKB-KW"/>
</dbReference>
<dbReference type="FunFam" id="3.40.710.10:FF:000024">
    <property type="entry name" value="Penicillin-binding protein 2"/>
    <property type="match status" value="1"/>
</dbReference>
<dbReference type="GO" id="GO:0071972">
    <property type="term" value="F:peptidoglycan L,D-transpeptidase activity"/>
    <property type="evidence" value="ECO:0007669"/>
    <property type="project" value="TreeGrafter"/>
</dbReference>
<dbReference type="GO" id="GO:0016757">
    <property type="term" value="F:glycosyltransferase activity"/>
    <property type="evidence" value="ECO:0007669"/>
    <property type="project" value="UniProtKB-KW"/>
</dbReference>
<evidence type="ECO:0000259" key="17">
    <source>
        <dbReference type="Pfam" id="PF03717"/>
    </source>
</evidence>
<evidence type="ECO:0000256" key="2">
    <source>
        <dbReference type="ARBA" id="ARBA00004236"/>
    </source>
</evidence>
<evidence type="ECO:0000256" key="4">
    <source>
        <dbReference type="ARBA" id="ARBA00022519"/>
    </source>
</evidence>
<dbReference type="InterPro" id="IPR050515">
    <property type="entry name" value="Beta-lactam/transpept"/>
</dbReference>
<evidence type="ECO:0000256" key="3">
    <source>
        <dbReference type="ARBA" id="ARBA00022475"/>
    </source>
</evidence>
<keyword evidence="10" id="KW-0573">Peptidoglycan synthesis</keyword>
<feature type="region of interest" description="Disordered" evidence="14">
    <location>
        <begin position="606"/>
        <end position="647"/>
    </location>
</feature>
<dbReference type="NCBIfam" id="TIGR03423">
    <property type="entry name" value="pbp2_mrdA"/>
    <property type="match status" value="1"/>
</dbReference>
<keyword evidence="3" id="KW-1003">Cell membrane</keyword>
<keyword evidence="4" id="KW-0997">Cell inner membrane</keyword>
<dbReference type="InterPro" id="IPR001460">
    <property type="entry name" value="PCN-bd_Tpept"/>
</dbReference>
<dbReference type="SUPFAM" id="SSF56601">
    <property type="entry name" value="beta-lactamase/transpeptidase-like"/>
    <property type="match status" value="1"/>
</dbReference>
<keyword evidence="6" id="KW-0645">Protease</keyword>
<dbReference type="InterPro" id="IPR012338">
    <property type="entry name" value="Beta-lactam/transpept-like"/>
</dbReference>
<feature type="domain" description="Penicillin-binding protein transpeptidase" evidence="16">
    <location>
        <begin position="262"/>
        <end position="594"/>
    </location>
</feature>
<keyword evidence="5" id="KW-0121">Carboxypeptidase</keyword>
<keyword evidence="18" id="KW-0328">Glycosyltransferase</keyword>
<dbReference type="HOGENOM" id="CLU_009289_1_2_7"/>
<dbReference type="EMBL" id="CP001661">
    <property type="protein sequence ID" value="ACT17811.1"/>
    <property type="molecule type" value="Genomic_DNA"/>
</dbReference>
<dbReference type="OrthoDB" id="9766847at2"/>
<evidence type="ECO:0000256" key="14">
    <source>
        <dbReference type="SAM" id="MobiDB-lite"/>
    </source>
</evidence>
<dbReference type="Pfam" id="PF00905">
    <property type="entry name" value="Transpeptidase"/>
    <property type="match status" value="1"/>
</dbReference>
<accession>C6E6H0</accession>
<dbReference type="GO" id="GO:0008658">
    <property type="term" value="F:penicillin binding"/>
    <property type="evidence" value="ECO:0007669"/>
    <property type="project" value="InterPro"/>
</dbReference>
<keyword evidence="13" id="KW-0961">Cell wall biogenesis/degradation</keyword>
<evidence type="ECO:0000256" key="5">
    <source>
        <dbReference type="ARBA" id="ARBA00022645"/>
    </source>
</evidence>
<dbReference type="InterPro" id="IPR036138">
    <property type="entry name" value="PBP_dimer_sf"/>
</dbReference>
<dbReference type="GO" id="GO:0009002">
    <property type="term" value="F:serine-type D-Ala-D-Ala carboxypeptidase activity"/>
    <property type="evidence" value="ECO:0007669"/>
    <property type="project" value="InterPro"/>
</dbReference>
<gene>
    <name evidence="18" type="ordered locus">GM21_1757</name>
</gene>
<dbReference type="SUPFAM" id="SSF56519">
    <property type="entry name" value="Penicillin binding protein dimerisation domain"/>
    <property type="match status" value="1"/>
</dbReference>
<feature type="compositionally biased region" description="Low complexity" evidence="14">
    <location>
        <begin position="616"/>
        <end position="637"/>
    </location>
</feature>
<evidence type="ECO:0000313" key="18">
    <source>
        <dbReference type="EMBL" id="ACT17811.1"/>
    </source>
</evidence>
<evidence type="ECO:0000256" key="13">
    <source>
        <dbReference type="ARBA" id="ARBA00023316"/>
    </source>
</evidence>
<keyword evidence="7 15" id="KW-0812">Transmembrane</keyword>
<evidence type="ECO:0000256" key="7">
    <source>
        <dbReference type="ARBA" id="ARBA00022692"/>
    </source>
</evidence>
<proteinExistence type="predicted"/>
<dbReference type="GO" id="GO:0008360">
    <property type="term" value="P:regulation of cell shape"/>
    <property type="evidence" value="ECO:0007669"/>
    <property type="project" value="UniProtKB-KW"/>
</dbReference>
<organism evidence="18">
    <name type="scientific">Geobacter sp. (strain M21)</name>
    <dbReference type="NCBI Taxonomy" id="443144"/>
    <lineage>
        <taxon>Bacteria</taxon>
        <taxon>Pseudomonadati</taxon>
        <taxon>Thermodesulfobacteriota</taxon>
        <taxon>Desulfuromonadia</taxon>
        <taxon>Geobacterales</taxon>
        <taxon>Geobacteraceae</taxon>
        <taxon>Geobacter</taxon>
    </lineage>
</organism>
<keyword evidence="8" id="KW-0378">Hydrolase</keyword>
<dbReference type="eggNOG" id="COG0768">
    <property type="taxonomic scope" value="Bacteria"/>
</dbReference>
<feature type="transmembrane region" description="Helical" evidence="15">
    <location>
        <begin position="16"/>
        <end position="36"/>
    </location>
</feature>
<evidence type="ECO:0000256" key="12">
    <source>
        <dbReference type="ARBA" id="ARBA00023136"/>
    </source>
</evidence>
<name>C6E6H0_GEOSM</name>
<evidence type="ECO:0000256" key="15">
    <source>
        <dbReference type="SAM" id="Phobius"/>
    </source>
</evidence>
<dbReference type="InterPro" id="IPR005311">
    <property type="entry name" value="PBP_dimer"/>
</dbReference>
<evidence type="ECO:0000256" key="10">
    <source>
        <dbReference type="ARBA" id="ARBA00022984"/>
    </source>
</evidence>
<keyword evidence="9" id="KW-0133">Cell shape</keyword>
<dbReference type="STRING" id="443144.GM21_1757"/>
<comment type="subcellular location">
    <subcellularLocation>
        <location evidence="2">Cell membrane</location>
    </subcellularLocation>
    <subcellularLocation>
        <location evidence="1">Membrane</location>
        <topology evidence="1">Single-pass membrane protein</topology>
    </subcellularLocation>
</comment>
<dbReference type="PANTHER" id="PTHR30627:SF2">
    <property type="entry name" value="PEPTIDOGLYCAN D,D-TRANSPEPTIDASE MRDA"/>
    <property type="match status" value="1"/>
</dbReference>
<dbReference type="Gene3D" id="3.40.710.10">
    <property type="entry name" value="DD-peptidase/beta-lactamase superfamily"/>
    <property type="match status" value="1"/>
</dbReference>
<evidence type="ECO:0000259" key="16">
    <source>
        <dbReference type="Pfam" id="PF00905"/>
    </source>
</evidence>
<evidence type="ECO:0000256" key="1">
    <source>
        <dbReference type="ARBA" id="ARBA00004167"/>
    </source>
</evidence>
<dbReference type="GO" id="GO:0006508">
    <property type="term" value="P:proteolysis"/>
    <property type="evidence" value="ECO:0007669"/>
    <property type="project" value="UniProtKB-KW"/>
</dbReference>
<dbReference type="InterPro" id="IPR017790">
    <property type="entry name" value="Penicillin-binding_protein_2"/>
</dbReference>
<dbReference type="PANTHER" id="PTHR30627">
    <property type="entry name" value="PEPTIDOGLYCAN D,D-TRANSPEPTIDASE"/>
    <property type="match status" value="1"/>
</dbReference>
<dbReference type="KEGG" id="gem:GM21_1757"/>
<reference evidence="18" key="1">
    <citation type="submission" date="2009-07" db="EMBL/GenBank/DDBJ databases">
        <title>Complete sequence of Geobacter sp. M21.</title>
        <authorList>
            <consortium name="US DOE Joint Genome Institute"/>
            <person name="Lucas S."/>
            <person name="Copeland A."/>
            <person name="Lapidus A."/>
            <person name="Glavina del Rio T."/>
            <person name="Dalin E."/>
            <person name="Tice H."/>
            <person name="Bruce D."/>
            <person name="Goodwin L."/>
            <person name="Pitluck S."/>
            <person name="Saunders E."/>
            <person name="Brettin T."/>
            <person name="Detter J.C."/>
            <person name="Han C."/>
            <person name="Larimer F."/>
            <person name="Land M."/>
            <person name="Hauser L."/>
            <person name="Kyrpides N."/>
            <person name="Ovchinnikova G."/>
            <person name="Lovley D."/>
        </authorList>
    </citation>
    <scope>NUCLEOTIDE SEQUENCE [LARGE SCALE GENOMIC DNA]</scope>
    <source>
        <strain evidence="18">M21</strain>
    </source>
</reference>